<keyword evidence="2 6" id="KW-0812">Transmembrane</keyword>
<evidence type="ECO:0000256" key="5">
    <source>
        <dbReference type="SAM" id="MobiDB-lite"/>
    </source>
</evidence>
<dbReference type="AlphaFoldDB" id="C4JLI5"/>
<feature type="transmembrane region" description="Helical" evidence="6">
    <location>
        <begin position="208"/>
        <end position="229"/>
    </location>
</feature>
<dbReference type="GO" id="GO:0080139">
    <property type="term" value="F:borate efflux transmembrane transporter activity"/>
    <property type="evidence" value="ECO:0007669"/>
    <property type="project" value="TreeGrafter"/>
</dbReference>
<dbReference type="InterPro" id="IPR011531">
    <property type="entry name" value="HCO3_transpt-like_TM_dom"/>
</dbReference>
<feature type="transmembrane region" description="Helical" evidence="6">
    <location>
        <begin position="144"/>
        <end position="165"/>
    </location>
</feature>
<feature type="transmembrane region" description="Helical" evidence="6">
    <location>
        <begin position="300"/>
        <end position="319"/>
    </location>
</feature>
<feature type="transmembrane region" description="Helical" evidence="6">
    <location>
        <begin position="113"/>
        <end position="132"/>
    </location>
</feature>
<dbReference type="InParanoid" id="C4JLI5"/>
<evidence type="ECO:0000313" key="8">
    <source>
        <dbReference type="EMBL" id="EEP78847.1"/>
    </source>
</evidence>
<gene>
    <name evidence="8" type="ORF">UREG_03693</name>
</gene>
<dbReference type="GO" id="GO:0000324">
    <property type="term" value="C:fungal-type vacuole"/>
    <property type="evidence" value="ECO:0007669"/>
    <property type="project" value="TreeGrafter"/>
</dbReference>
<feature type="region of interest" description="Disordered" evidence="5">
    <location>
        <begin position="1"/>
        <end position="36"/>
    </location>
</feature>
<dbReference type="EMBL" id="CH476616">
    <property type="protein sequence ID" value="EEP78847.1"/>
    <property type="molecule type" value="Genomic_DNA"/>
</dbReference>
<comment type="subcellular location">
    <subcellularLocation>
        <location evidence="1">Membrane</location>
        <topology evidence="1">Multi-pass membrane protein</topology>
    </subcellularLocation>
</comment>
<evidence type="ECO:0000256" key="1">
    <source>
        <dbReference type="ARBA" id="ARBA00004141"/>
    </source>
</evidence>
<dbReference type="GO" id="GO:0005452">
    <property type="term" value="F:solute:inorganic anion antiporter activity"/>
    <property type="evidence" value="ECO:0007669"/>
    <property type="project" value="InterPro"/>
</dbReference>
<dbReference type="GO" id="GO:0050801">
    <property type="term" value="P:monoatomic ion homeostasis"/>
    <property type="evidence" value="ECO:0007669"/>
    <property type="project" value="TreeGrafter"/>
</dbReference>
<keyword evidence="3 6" id="KW-1133">Transmembrane helix</keyword>
<name>C4JLI5_UNCRE</name>
<feature type="domain" description="Bicarbonate transporter-like transmembrane" evidence="7">
    <location>
        <begin position="58"/>
        <end position="141"/>
    </location>
</feature>
<protein>
    <recommendedName>
        <fullName evidence="7">Bicarbonate transporter-like transmembrane domain-containing protein</fullName>
    </recommendedName>
</protein>
<organism evidence="8 9">
    <name type="scientific">Uncinocarpus reesii (strain UAMH 1704)</name>
    <dbReference type="NCBI Taxonomy" id="336963"/>
    <lineage>
        <taxon>Eukaryota</taxon>
        <taxon>Fungi</taxon>
        <taxon>Dikarya</taxon>
        <taxon>Ascomycota</taxon>
        <taxon>Pezizomycotina</taxon>
        <taxon>Eurotiomycetes</taxon>
        <taxon>Eurotiomycetidae</taxon>
        <taxon>Onygenales</taxon>
        <taxon>Onygenaceae</taxon>
        <taxon>Uncinocarpus</taxon>
    </lineage>
</organism>
<feature type="compositionally biased region" description="Basic and acidic residues" evidence="5">
    <location>
        <begin position="1"/>
        <end position="23"/>
    </location>
</feature>
<dbReference type="STRING" id="336963.C4JLI5"/>
<dbReference type="KEGG" id="ure:UREG_03693"/>
<evidence type="ECO:0000256" key="2">
    <source>
        <dbReference type="ARBA" id="ARBA00022692"/>
    </source>
</evidence>
<evidence type="ECO:0000259" key="7">
    <source>
        <dbReference type="Pfam" id="PF00955"/>
    </source>
</evidence>
<dbReference type="eggNOG" id="KOG1172">
    <property type="taxonomic scope" value="Eukaryota"/>
</dbReference>
<keyword evidence="4 6" id="KW-0472">Membrane</keyword>
<proteinExistence type="predicted"/>
<evidence type="ECO:0000256" key="4">
    <source>
        <dbReference type="ARBA" id="ARBA00023136"/>
    </source>
</evidence>
<sequence>MFWHLFRQERGSLSDPESSRGEAIEPNVDEDMPPKDRTSRAIKRLATLFGRGGPLQPFRLIKQDIRNIRRRYISDWKTFNQLVFASAVYVFFTNLLPGITFAGDLYVLTGKQWGTIEVVFSTGICGVIFSLFSIQPLTILGIPFLPFMAWSLIHSGWLHFLLAAFNAHDWTMQYVTTFSTEIFSLLNSIIYFHKAIQELERAHSNLSFAAFLYAVIGAVGTMLLAIFLSTAQHWKPLFHRYIRLGLSEYAAAISIILFIGMPHIGELAHLDKTTLDVPTSFRPTSPDRERFFVEFWDLPVRWVFAAIIPGLIITMLFFFDHEISSIICTIDRYGTRKPGGFALDIMLLGATTAMCGILGIPPANGLLPQAPLHSESLLHAEKKEKPILTGDERESQVPEVQRVYEQRWSHFLHACGILVFISPPLMKVLGLTPTSVLAGLFLFMGEQSLSVK</sequence>
<dbReference type="InterPro" id="IPR003020">
    <property type="entry name" value="HCO3_transpt_euk"/>
</dbReference>
<dbReference type="Pfam" id="PF00955">
    <property type="entry name" value="HCO3_cotransp"/>
    <property type="match status" value="2"/>
</dbReference>
<feature type="domain" description="Bicarbonate transporter-like transmembrane" evidence="7">
    <location>
        <begin position="209"/>
        <end position="450"/>
    </location>
</feature>
<evidence type="ECO:0000313" key="9">
    <source>
        <dbReference type="Proteomes" id="UP000002058"/>
    </source>
</evidence>
<dbReference type="GO" id="GO:0005886">
    <property type="term" value="C:plasma membrane"/>
    <property type="evidence" value="ECO:0007669"/>
    <property type="project" value="TreeGrafter"/>
</dbReference>
<dbReference type="VEuPathDB" id="FungiDB:UREG_03693"/>
<dbReference type="GeneID" id="8439556"/>
<reference evidence="9" key="1">
    <citation type="journal article" date="2009" name="Genome Res.">
        <title>Comparative genomic analyses of the human fungal pathogens Coccidioides and their relatives.</title>
        <authorList>
            <person name="Sharpton T.J."/>
            <person name="Stajich J.E."/>
            <person name="Rounsley S.D."/>
            <person name="Gardner M.J."/>
            <person name="Wortman J.R."/>
            <person name="Jordar V.S."/>
            <person name="Maiti R."/>
            <person name="Kodira C.D."/>
            <person name="Neafsey D.E."/>
            <person name="Zeng Q."/>
            <person name="Hung C.-Y."/>
            <person name="McMahan C."/>
            <person name="Muszewska A."/>
            <person name="Grynberg M."/>
            <person name="Mandel M.A."/>
            <person name="Kellner E.M."/>
            <person name="Barker B.M."/>
            <person name="Galgiani J.N."/>
            <person name="Orbach M.J."/>
            <person name="Kirkland T.N."/>
            <person name="Cole G.T."/>
            <person name="Henn M.R."/>
            <person name="Birren B.W."/>
            <person name="Taylor J.W."/>
        </authorList>
    </citation>
    <scope>NUCLEOTIDE SEQUENCE [LARGE SCALE GENOMIC DNA]</scope>
    <source>
        <strain evidence="9">UAMH 1704</strain>
    </source>
</reference>
<dbReference type="PANTHER" id="PTHR11453">
    <property type="entry name" value="ANION EXCHANGE PROTEIN"/>
    <property type="match status" value="1"/>
</dbReference>
<feature type="transmembrane region" description="Helical" evidence="6">
    <location>
        <begin position="411"/>
        <end position="444"/>
    </location>
</feature>
<dbReference type="RefSeq" id="XP_002544176.1">
    <property type="nucleotide sequence ID" value="XM_002544130.1"/>
</dbReference>
<dbReference type="OMA" id="HFLHACG"/>
<feature type="transmembrane region" description="Helical" evidence="6">
    <location>
        <begin position="79"/>
        <end position="101"/>
    </location>
</feature>
<evidence type="ECO:0000256" key="6">
    <source>
        <dbReference type="SAM" id="Phobius"/>
    </source>
</evidence>
<dbReference type="OrthoDB" id="1735926at2759"/>
<accession>C4JLI5</accession>
<dbReference type="GO" id="GO:0006820">
    <property type="term" value="P:monoatomic anion transport"/>
    <property type="evidence" value="ECO:0007669"/>
    <property type="project" value="InterPro"/>
</dbReference>
<dbReference type="Proteomes" id="UP000002058">
    <property type="component" value="Unassembled WGS sequence"/>
</dbReference>
<feature type="transmembrane region" description="Helical" evidence="6">
    <location>
        <begin position="340"/>
        <end position="360"/>
    </location>
</feature>
<keyword evidence="9" id="KW-1185">Reference proteome</keyword>
<evidence type="ECO:0000256" key="3">
    <source>
        <dbReference type="ARBA" id="ARBA00022989"/>
    </source>
</evidence>
<dbReference type="PANTHER" id="PTHR11453:SF82">
    <property type="entry name" value="BORON TRANSPORTER 1"/>
    <property type="match status" value="1"/>
</dbReference>
<dbReference type="HOGENOM" id="CLU_002289_7_3_1"/>